<sequence>MDKRQRLQIKLAIAMIVICLAILGALLYSAMSAENNPKPGQLNIPIGNMLIESAKNGVIIAWAIFKLVFGVFWKLITGSWISVFITIALIALLVIKFKMERNDSEDTTKEQRDDK</sequence>
<evidence type="ECO:0000313" key="3">
    <source>
        <dbReference type="Proteomes" id="UP000178254"/>
    </source>
</evidence>
<dbReference type="AlphaFoldDB" id="A0A1F6PBV6"/>
<organism evidence="2 3">
    <name type="scientific">Candidatus Magasanikbacteria bacterium RIFOXYD2_FULL_41_14</name>
    <dbReference type="NCBI Taxonomy" id="1798709"/>
    <lineage>
        <taxon>Bacteria</taxon>
        <taxon>Candidatus Magasanikiibacteriota</taxon>
    </lineage>
</organism>
<evidence type="ECO:0000313" key="2">
    <source>
        <dbReference type="EMBL" id="OGH93657.1"/>
    </source>
</evidence>
<keyword evidence="1" id="KW-0472">Membrane</keyword>
<protein>
    <submittedName>
        <fullName evidence="2">Uncharacterized protein</fullName>
    </submittedName>
</protein>
<gene>
    <name evidence="2" type="ORF">A2538_01310</name>
</gene>
<dbReference type="STRING" id="1798709.A2538_01310"/>
<comment type="caution">
    <text evidence="2">The sequence shown here is derived from an EMBL/GenBank/DDBJ whole genome shotgun (WGS) entry which is preliminary data.</text>
</comment>
<reference evidence="2 3" key="1">
    <citation type="journal article" date="2016" name="Nat. Commun.">
        <title>Thousands of microbial genomes shed light on interconnected biogeochemical processes in an aquifer system.</title>
        <authorList>
            <person name="Anantharaman K."/>
            <person name="Brown C.T."/>
            <person name="Hug L.A."/>
            <person name="Sharon I."/>
            <person name="Castelle C.J."/>
            <person name="Probst A.J."/>
            <person name="Thomas B.C."/>
            <person name="Singh A."/>
            <person name="Wilkins M.J."/>
            <person name="Karaoz U."/>
            <person name="Brodie E.L."/>
            <person name="Williams K.H."/>
            <person name="Hubbard S.S."/>
            <person name="Banfield J.F."/>
        </authorList>
    </citation>
    <scope>NUCLEOTIDE SEQUENCE [LARGE SCALE GENOMIC DNA]</scope>
</reference>
<accession>A0A1F6PBV6</accession>
<name>A0A1F6PBV6_9BACT</name>
<dbReference type="EMBL" id="MFRE01000024">
    <property type="protein sequence ID" value="OGH93657.1"/>
    <property type="molecule type" value="Genomic_DNA"/>
</dbReference>
<dbReference type="Proteomes" id="UP000178254">
    <property type="component" value="Unassembled WGS sequence"/>
</dbReference>
<proteinExistence type="predicted"/>
<evidence type="ECO:0000256" key="1">
    <source>
        <dbReference type="SAM" id="Phobius"/>
    </source>
</evidence>
<feature type="transmembrane region" description="Helical" evidence="1">
    <location>
        <begin position="71"/>
        <end position="95"/>
    </location>
</feature>
<keyword evidence="1" id="KW-0812">Transmembrane</keyword>
<feature type="transmembrane region" description="Helical" evidence="1">
    <location>
        <begin position="12"/>
        <end position="31"/>
    </location>
</feature>
<keyword evidence="1" id="KW-1133">Transmembrane helix</keyword>